<dbReference type="AlphaFoldDB" id="A0A0C1RD98"/>
<dbReference type="Gene3D" id="3.40.50.1820">
    <property type="entry name" value="alpha/beta hydrolase"/>
    <property type="match status" value="1"/>
</dbReference>
<reference evidence="3" key="1">
    <citation type="journal article" date="2015" name="Genome Announc.">
        <title>Draft Genome Sequence of Tolypothrix boutellei Strain VB521301.</title>
        <authorList>
            <person name="Chandrababunaidu M.M."/>
            <person name="Singh D."/>
            <person name="Sen D."/>
            <person name="Bhan S."/>
            <person name="Das S."/>
            <person name="Gupta A."/>
            <person name="Adhikary S.P."/>
            <person name="Tripathy S."/>
        </authorList>
    </citation>
    <scope>NUCLEOTIDE SEQUENCE</scope>
    <source>
        <strain evidence="3">VB521301</strain>
    </source>
</reference>
<comment type="caution">
    <text evidence="3">The sequence shown here is derived from an EMBL/GenBank/DDBJ whole genome shotgun (WGS) entry which is preliminary data.</text>
</comment>
<name>A0A0C1RD98_9CYAN</name>
<dbReference type="InterPro" id="IPR029058">
    <property type="entry name" value="AB_hydrolase_fold"/>
</dbReference>
<evidence type="ECO:0000256" key="1">
    <source>
        <dbReference type="ARBA" id="ARBA00022801"/>
    </source>
</evidence>
<dbReference type="STRING" id="1479485.DA73_0202580"/>
<organism evidence="3">
    <name type="scientific">Tolypothrix bouteillei VB521301</name>
    <dbReference type="NCBI Taxonomy" id="1479485"/>
    <lineage>
        <taxon>Bacteria</taxon>
        <taxon>Bacillati</taxon>
        <taxon>Cyanobacteriota</taxon>
        <taxon>Cyanophyceae</taxon>
        <taxon>Nostocales</taxon>
        <taxon>Tolypothrichaceae</taxon>
        <taxon>Tolypothrix</taxon>
    </lineage>
</organism>
<dbReference type="GO" id="GO:0016787">
    <property type="term" value="F:hydrolase activity"/>
    <property type="evidence" value="ECO:0007669"/>
    <property type="project" value="UniProtKB-KW"/>
</dbReference>
<evidence type="ECO:0000259" key="2">
    <source>
        <dbReference type="Pfam" id="PF00561"/>
    </source>
</evidence>
<accession>A0A0C1RD98</accession>
<sequence>MKLSPLPQNCLLAIVLLSSTFTMPSSQTRAQNANSQPSKLNSISASQARVIRKDLFVTSALGIRIFVREVGFNNNSANAGTPILLIHGGGGGGLATFDVNVPGYSLAEKFAKAGHRVYVMNVRGWERSTRPPALNAPPKANPPAVTSEEAVQDINAVVDWIIARNQARSVALVGWATGGHWAGMYTSRNNDKVSHLVLLNSLYAVNAPWEYRKNFENSDRPGEFERDAGAYRLVTADGLIANWTESIPMADKSLWRVPAVAQAYQQITLASDPTSGMRQPPSARIPGGYRLESYNLSRGQKYWNASDIRVPTLLIRGEQDHWSRPEDITTLKAELVNAPSVKTVVIPNSGHFLLLDRPERGRDRFIAETISFLK</sequence>
<dbReference type="GO" id="GO:0016020">
    <property type="term" value="C:membrane"/>
    <property type="evidence" value="ECO:0007669"/>
    <property type="project" value="TreeGrafter"/>
</dbReference>
<evidence type="ECO:0000313" key="3">
    <source>
        <dbReference type="EMBL" id="KIE13593.1"/>
    </source>
</evidence>
<gene>
    <name evidence="3" type="ORF">DA73_0202580</name>
</gene>
<dbReference type="RefSeq" id="WP_038080544.1">
    <property type="nucleotide sequence ID" value="NZ_JHEG04000001.1"/>
</dbReference>
<proteinExistence type="predicted"/>
<dbReference type="EMBL" id="JHEG02000012">
    <property type="protein sequence ID" value="KIE13593.1"/>
    <property type="molecule type" value="Genomic_DNA"/>
</dbReference>
<dbReference type="InterPro" id="IPR050266">
    <property type="entry name" value="AB_hydrolase_sf"/>
</dbReference>
<dbReference type="PANTHER" id="PTHR43798">
    <property type="entry name" value="MONOACYLGLYCEROL LIPASE"/>
    <property type="match status" value="1"/>
</dbReference>
<dbReference type="InterPro" id="IPR000073">
    <property type="entry name" value="AB_hydrolase_1"/>
</dbReference>
<feature type="domain" description="AB hydrolase-1" evidence="2">
    <location>
        <begin position="82"/>
        <end position="358"/>
    </location>
</feature>
<dbReference type="PANTHER" id="PTHR43798:SF31">
    <property type="entry name" value="AB HYDROLASE SUPERFAMILY PROTEIN YCLE"/>
    <property type="match status" value="1"/>
</dbReference>
<dbReference type="SUPFAM" id="SSF53474">
    <property type="entry name" value="alpha/beta-Hydrolases"/>
    <property type="match status" value="1"/>
</dbReference>
<dbReference type="Pfam" id="PF00561">
    <property type="entry name" value="Abhydrolase_1"/>
    <property type="match status" value="1"/>
</dbReference>
<dbReference type="OrthoDB" id="9773293at2"/>
<protein>
    <recommendedName>
        <fullName evidence="2">AB hydrolase-1 domain-containing protein</fullName>
    </recommendedName>
</protein>
<keyword evidence="1" id="KW-0378">Hydrolase</keyword>